<dbReference type="KEGG" id="kphy:AOZ06_32180"/>
<dbReference type="Pfam" id="PF06722">
    <property type="entry name" value="EryCIII-like_C"/>
    <property type="match status" value="1"/>
</dbReference>
<dbReference type="PANTHER" id="PTHR48050:SF13">
    <property type="entry name" value="STEROL 3-BETA-GLUCOSYLTRANSFERASE UGT80A2"/>
    <property type="match status" value="1"/>
</dbReference>
<organism evidence="6 7">
    <name type="scientific">Kibdelosporangium phytohabitans</name>
    <dbReference type="NCBI Taxonomy" id="860235"/>
    <lineage>
        <taxon>Bacteria</taxon>
        <taxon>Bacillati</taxon>
        <taxon>Actinomycetota</taxon>
        <taxon>Actinomycetes</taxon>
        <taxon>Pseudonocardiales</taxon>
        <taxon>Pseudonocardiaceae</taxon>
        <taxon>Kibdelosporangium</taxon>
    </lineage>
</organism>
<protein>
    <submittedName>
        <fullName evidence="6">Protein IroB</fullName>
    </submittedName>
</protein>
<dbReference type="STRING" id="860235.AOZ06_32180"/>
<dbReference type="InterPro" id="IPR010610">
    <property type="entry name" value="EryCIII-like_C"/>
</dbReference>
<evidence type="ECO:0000259" key="4">
    <source>
        <dbReference type="Pfam" id="PF06722"/>
    </source>
</evidence>
<dbReference type="InterPro" id="IPR002213">
    <property type="entry name" value="UDP_glucos_trans"/>
</dbReference>
<dbReference type="InterPro" id="IPR048284">
    <property type="entry name" value="EryCIII-like_N"/>
</dbReference>
<evidence type="ECO:0000313" key="7">
    <source>
        <dbReference type="Proteomes" id="UP000063699"/>
    </source>
</evidence>
<feature type="domain" description="Erythromycin biosynthesis protein CIII-like C-terminal" evidence="4">
    <location>
        <begin position="247"/>
        <end position="389"/>
    </location>
</feature>
<dbReference type="Gene3D" id="3.40.50.2000">
    <property type="entry name" value="Glycogen Phosphorylase B"/>
    <property type="match status" value="2"/>
</dbReference>
<evidence type="ECO:0000256" key="3">
    <source>
        <dbReference type="ARBA" id="ARBA00022679"/>
    </source>
</evidence>
<evidence type="ECO:0000256" key="2">
    <source>
        <dbReference type="ARBA" id="ARBA00022676"/>
    </source>
</evidence>
<feature type="domain" description="Erythromycin biosynthesis protein CIII-like N-terminal" evidence="5">
    <location>
        <begin position="22"/>
        <end position="231"/>
    </location>
</feature>
<dbReference type="EMBL" id="CP012752">
    <property type="protein sequence ID" value="ALG15214.1"/>
    <property type="molecule type" value="Genomic_DNA"/>
</dbReference>
<dbReference type="OrthoDB" id="5488434at2"/>
<gene>
    <name evidence="6" type="ORF">AOZ06_32180</name>
</gene>
<dbReference type="AlphaFoldDB" id="A0A0N9IFH4"/>
<comment type="similarity">
    <text evidence="1">Belongs to the glycosyltransferase 28 family.</text>
</comment>
<dbReference type="CDD" id="cd03784">
    <property type="entry name" value="GT1_Gtf-like"/>
    <property type="match status" value="1"/>
</dbReference>
<sequence>MRVVFVAWAWPTHLFPMVPFAWGLRSLGHEVRVASQPALADAIPRTGLPGVSVGQDLDFLGALRHIAANPASRPAQQENAQQQAPQGPPRAVRMFAEMAETMTEDLIAFGRRWRPDAIVFEPTAFAGPVAAAALGIPAVRYLYGPDIMSTPRLRAASAEALEPLCGKLGLDSVDTFGTVTIDPTPAAMQVDTAPADRVPVQYLPYNGFGPGLPPAWTSAKSDRPRVCVTWGTTYSRMDPEYFLLPRVVSALSELDIDVVVAITANQRELLGDVPANARVVESVPLYRILPTCDAVIAHGGVSTSLTALTTAGLPMLLTPRLPDHKFHAQRVAEAGAGRVLPLADFTGAAIKSEVSALLDQPSYRTEAIGLRKEILAQQTPGELALRLDQLV</sequence>
<accession>A0A0N9IFH4</accession>
<dbReference type="SUPFAM" id="SSF53756">
    <property type="entry name" value="UDP-Glycosyltransferase/glycogen phosphorylase"/>
    <property type="match status" value="1"/>
</dbReference>
<dbReference type="InterPro" id="IPR050426">
    <property type="entry name" value="Glycosyltransferase_28"/>
</dbReference>
<dbReference type="Proteomes" id="UP000063699">
    <property type="component" value="Chromosome"/>
</dbReference>
<evidence type="ECO:0000259" key="5">
    <source>
        <dbReference type="Pfam" id="PF21036"/>
    </source>
</evidence>
<reference evidence="6 7" key="1">
    <citation type="submission" date="2015-07" db="EMBL/GenBank/DDBJ databases">
        <title>Genome sequencing of Kibdelosporangium phytohabitans.</title>
        <authorList>
            <person name="Qin S."/>
            <person name="Xing K."/>
        </authorList>
    </citation>
    <scope>NUCLEOTIDE SEQUENCE [LARGE SCALE GENOMIC DNA]</scope>
    <source>
        <strain evidence="6 7">KLBMP1111</strain>
    </source>
</reference>
<dbReference type="PANTHER" id="PTHR48050">
    <property type="entry name" value="STEROL 3-BETA-GLUCOSYLTRANSFERASE"/>
    <property type="match status" value="1"/>
</dbReference>
<keyword evidence="3" id="KW-0808">Transferase</keyword>
<dbReference type="GO" id="GO:0017000">
    <property type="term" value="P:antibiotic biosynthetic process"/>
    <property type="evidence" value="ECO:0007669"/>
    <property type="project" value="UniProtKB-ARBA"/>
</dbReference>
<keyword evidence="7" id="KW-1185">Reference proteome</keyword>
<evidence type="ECO:0000256" key="1">
    <source>
        <dbReference type="ARBA" id="ARBA00006962"/>
    </source>
</evidence>
<dbReference type="GO" id="GO:0016758">
    <property type="term" value="F:hexosyltransferase activity"/>
    <property type="evidence" value="ECO:0007669"/>
    <property type="project" value="UniProtKB-ARBA"/>
</dbReference>
<name>A0A0N9IFH4_9PSEU</name>
<dbReference type="FunFam" id="3.40.50.2000:FF:000072">
    <property type="entry name" value="Glycosyl transferase"/>
    <property type="match status" value="1"/>
</dbReference>
<evidence type="ECO:0000313" key="6">
    <source>
        <dbReference type="EMBL" id="ALG15214.1"/>
    </source>
</evidence>
<dbReference type="Pfam" id="PF21036">
    <property type="entry name" value="EryCIII-like_N"/>
    <property type="match status" value="1"/>
</dbReference>
<dbReference type="RefSeq" id="WP_054297068.1">
    <property type="nucleotide sequence ID" value="NZ_CP012752.1"/>
</dbReference>
<dbReference type="GO" id="GO:0008194">
    <property type="term" value="F:UDP-glycosyltransferase activity"/>
    <property type="evidence" value="ECO:0007669"/>
    <property type="project" value="InterPro"/>
</dbReference>
<keyword evidence="2" id="KW-0328">Glycosyltransferase</keyword>
<proteinExistence type="inferred from homology"/>